<dbReference type="InterPro" id="IPR002347">
    <property type="entry name" value="SDR_fam"/>
</dbReference>
<dbReference type="SUPFAM" id="SSF51735">
    <property type="entry name" value="NAD(P)-binding Rossmann-fold domains"/>
    <property type="match status" value="1"/>
</dbReference>
<proteinExistence type="inferred from homology"/>
<comment type="similarity">
    <text evidence="1">Belongs to the short-chain dehydrogenases/reductases (SDR) family.</text>
</comment>
<sequence>MTKEVIVLSGSGAIGIAIVRRIAIGKQLLLADLNPEHAEKQAQQLHNAGFNVHTTACDVSNPQSVNKLVETATKLGKIMGLVNTAGVSPSQASAAQIFNVDLYGNALLLDAFSPVMAKGSSALVIGSQSSHRLAPLTQEQTKALALTPTEALLDLPFIKNVNDTLKAYQLAKRGNAIKVQVEAVKWGYRGARINCISAGIIHTPLANDELNGDRKDFYRNMLKQLPVGRGGTPDEIANLAEFIMSDKGAYITGSDILIDGGATAKYWWDNNN</sequence>
<dbReference type="InterPro" id="IPR036291">
    <property type="entry name" value="NAD(P)-bd_dom_sf"/>
</dbReference>
<organism evidence="2 3">
    <name type="scientific">Gilliamella bombicola</name>
    <dbReference type="NCBI Taxonomy" id="1798182"/>
    <lineage>
        <taxon>Bacteria</taxon>
        <taxon>Pseudomonadati</taxon>
        <taxon>Pseudomonadota</taxon>
        <taxon>Gammaproteobacteria</taxon>
        <taxon>Orbales</taxon>
        <taxon>Orbaceae</taxon>
        <taxon>Gilliamella</taxon>
    </lineage>
</organism>
<dbReference type="Pfam" id="PF13561">
    <property type="entry name" value="adh_short_C2"/>
    <property type="match status" value="1"/>
</dbReference>
<evidence type="ECO:0000313" key="3">
    <source>
        <dbReference type="Proteomes" id="UP000199670"/>
    </source>
</evidence>
<dbReference type="RefSeq" id="WP_091347507.1">
    <property type="nucleotide sequence ID" value="NZ_FMAQ01000003.1"/>
</dbReference>
<dbReference type="Gene3D" id="3.40.50.720">
    <property type="entry name" value="NAD(P)-binding Rossmann-like Domain"/>
    <property type="match status" value="1"/>
</dbReference>
<dbReference type="Pfam" id="PF00106">
    <property type="entry name" value="adh_short"/>
    <property type="match status" value="1"/>
</dbReference>
<dbReference type="EMBL" id="FMAQ01000003">
    <property type="protein sequence ID" value="SCB98284.1"/>
    <property type="molecule type" value="Genomic_DNA"/>
</dbReference>
<dbReference type="PRINTS" id="PR00081">
    <property type="entry name" value="GDHRDH"/>
</dbReference>
<dbReference type="AlphaFoldDB" id="A0A1C4AUQ0"/>
<dbReference type="Proteomes" id="UP000199670">
    <property type="component" value="Unassembled WGS sequence"/>
</dbReference>
<gene>
    <name evidence="2" type="ORF">GA0061081_103137</name>
</gene>
<reference evidence="3" key="1">
    <citation type="submission" date="2016-08" db="EMBL/GenBank/DDBJ databases">
        <authorList>
            <person name="Varghese N."/>
            <person name="Submissions Spin"/>
        </authorList>
    </citation>
    <scope>NUCLEOTIDE SEQUENCE [LARGE SCALE GENOMIC DNA]</scope>
    <source>
        <strain evidence="3">R-53248</strain>
    </source>
</reference>
<keyword evidence="3" id="KW-1185">Reference proteome</keyword>
<dbReference type="STRING" id="1798182.GA0061081_103137"/>
<dbReference type="PANTHER" id="PTHR42760">
    <property type="entry name" value="SHORT-CHAIN DEHYDROGENASES/REDUCTASES FAMILY MEMBER"/>
    <property type="match status" value="1"/>
</dbReference>
<evidence type="ECO:0000256" key="1">
    <source>
        <dbReference type="ARBA" id="ARBA00006484"/>
    </source>
</evidence>
<protein>
    <submittedName>
        <fullName evidence="2">NAD(P)-dependent dehydrogenase, short-chain alcohol dehydrogenase family</fullName>
    </submittedName>
</protein>
<accession>A0A1C4AUQ0</accession>
<dbReference type="OrthoDB" id="9779623at2"/>
<name>A0A1C4AUQ0_9GAMM</name>
<evidence type="ECO:0000313" key="2">
    <source>
        <dbReference type="EMBL" id="SCB98284.1"/>
    </source>
</evidence>
<dbReference type="GO" id="GO:0016616">
    <property type="term" value="F:oxidoreductase activity, acting on the CH-OH group of donors, NAD or NADP as acceptor"/>
    <property type="evidence" value="ECO:0007669"/>
    <property type="project" value="TreeGrafter"/>
</dbReference>
<dbReference type="NCBIfam" id="NF005395">
    <property type="entry name" value="PRK06940.1"/>
    <property type="match status" value="1"/>
</dbReference>